<dbReference type="AlphaFoldDB" id="A0A7J8WS74"/>
<accession>A0A7J8WS74</accession>
<name>A0A7J8WS74_GOSAI</name>
<sequence>MQSSFQELLLMKCLARHLKNWVSLWKNCYSNMKAGNSF</sequence>
<dbReference type="EMBL" id="JABFAA010000003">
    <property type="protein sequence ID" value="MBA0677740.1"/>
    <property type="molecule type" value="Genomic_DNA"/>
</dbReference>
<comment type="caution">
    <text evidence="1">The sequence shown here is derived from an EMBL/GenBank/DDBJ whole genome shotgun (WGS) entry which is preliminary data.</text>
</comment>
<keyword evidence="2" id="KW-1185">Reference proteome</keyword>
<proteinExistence type="predicted"/>
<organism evidence="1 2">
    <name type="scientific">Gossypium aridum</name>
    <name type="common">American cotton</name>
    <name type="synonym">Erioxylum aridum</name>
    <dbReference type="NCBI Taxonomy" id="34290"/>
    <lineage>
        <taxon>Eukaryota</taxon>
        <taxon>Viridiplantae</taxon>
        <taxon>Streptophyta</taxon>
        <taxon>Embryophyta</taxon>
        <taxon>Tracheophyta</taxon>
        <taxon>Spermatophyta</taxon>
        <taxon>Magnoliopsida</taxon>
        <taxon>eudicotyledons</taxon>
        <taxon>Gunneridae</taxon>
        <taxon>Pentapetalae</taxon>
        <taxon>rosids</taxon>
        <taxon>malvids</taxon>
        <taxon>Malvales</taxon>
        <taxon>Malvaceae</taxon>
        <taxon>Malvoideae</taxon>
        <taxon>Gossypium</taxon>
    </lineage>
</organism>
<dbReference type="Proteomes" id="UP000593577">
    <property type="component" value="Unassembled WGS sequence"/>
</dbReference>
<evidence type="ECO:0000313" key="1">
    <source>
        <dbReference type="EMBL" id="MBA0677740.1"/>
    </source>
</evidence>
<reference evidence="1 2" key="1">
    <citation type="journal article" date="2019" name="Genome Biol. Evol.">
        <title>Insights into the evolution of the New World diploid cottons (Gossypium, subgenus Houzingenia) based on genome sequencing.</title>
        <authorList>
            <person name="Grover C.E."/>
            <person name="Arick M.A. 2nd"/>
            <person name="Thrash A."/>
            <person name="Conover J.L."/>
            <person name="Sanders W.S."/>
            <person name="Peterson D.G."/>
            <person name="Frelichowski J.E."/>
            <person name="Scheffler J.A."/>
            <person name="Scheffler B.E."/>
            <person name="Wendel J.F."/>
        </authorList>
    </citation>
    <scope>NUCLEOTIDE SEQUENCE [LARGE SCALE GENOMIC DNA]</scope>
    <source>
        <strain evidence="1">185</strain>
        <tissue evidence="1">Leaf</tissue>
    </source>
</reference>
<evidence type="ECO:0000313" key="2">
    <source>
        <dbReference type="Proteomes" id="UP000593577"/>
    </source>
</evidence>
<gene>
    <name evidence="1" type="ORF">Goari_019130</name>
</gene>
<protein>
    <submittedName>
        <fullName evidence="1">Uncharacterized protein</fullName>
    </submittedName>
</protein>